<keyword evidence="4" id="KW-1185">Reference proteome</keyword>
<dbReference type="CDD" id="cd19075">
    <property type="entry name" value="AKR_AKR7A1-5"/>
    <property type="match status" value="1"/>
</dbReference>
<dbReference type="InterPro" id="IPR023210">
    <property type="entry name" value="NADP_OxRdtase_dom"/>
</dbReference>
<dbReference type="Gene3D" id="3.20.20.100">
    <property type="entry name" value="NADP-dependent oxidoreductase domain"/>
    <property type="match status" value="1"/>
</dbReference>
<keyword evidence="1" id="KW-0560">Oxidoreductase</keyword>
<feature type="domain" description="NADP-dependent oxidoreductase" evidence="2">
    <location>
        <begin position="48"/>
        <end position="364"/>
    </location>
</feature>
<sequence>MDVREVTHTPRGFGLDQCLKSFVSSLLPPPDSRQRKMTSDTQKTELNVVMGSATFGEEGQPGARIHDLDKIEALLDIFRAHGHTDIDSAYFYAGGTSEIVLGKIDWKSKGLKLETKLPAIFNEQQKTVHGTEETVSHTYKDIKIHILKSLKALDTEQLDIFYLHTPDRLTPYEVTMKAVNDLYREGYFRRFGISNYTSWEVAELVGICKANGYVLPSVYQGLYNAVHRAVEPELIPCLRKFGISFYGFNPLGGGLFTGRYTSPEDDVGEGTRFDPNGVQGKLYRKRYWNDHYFEAMSSIRTAADAHGLTMAEVALRWLCHHSVLKRDFGDSIIIGASSLDHVKQNLVDLEKGPLPAEVIDALDKGWEIVRPYASPYYH</sequence>
<evidence type="ECO:0000259" key="2">
    <source>
        <dbReference type="Pfam" id="PF00248"/>
    </source>
</evidence>
<gene>
    <name evidence="3" type="ORF">F5050DRAFT_1750950</name>
</gene>
<dbReference type="EMBL" id="MU790579">
    <property type="protein sequence ID" value="KAJ3997554.1"/>
    <property type="molecule type" value="Genomic_DNA"/>
</dbReference>
<name>A0ABQ8QGD0_9AGAR</name>
<organism evidence="3 4">
    <name type="scientific">Lentinula boryana</name>
    <dbReference type="NCBI Taxonomy" id="40481"/>
    <lineage>
        <taxon>Eukaryota</taxon>
        <taxon>Fungi</taxon>
        <taxon>Dikarya</taxon>
        <taxon>Basidiomycota</taxon>
        <taxon>Agaricomycotina</taxon>
        <taxon>Agaricomycetes</taxon>
        <taxon>Agaricomycetidae</taxon>
        <taxon>Agaricales</taxon>
        <taxon>Marasmiineae</taxon>
        <taxon>Omphalotaceae</taxon>
        <taxon>Lentinula</taxon>
    </lineage>
</organism>
<dbReference type="InterPro" id="IPR036812">
    <property type="entry name" value="NAD(P)_OxRdtase_dom_sf"/>
</dbReference>
<accession>A0ABQ8QGD0</accession>
<evidence type="ECO:0000313" key="4">
    <source>
        <dbReference type="Proteomes" id="UP001163828"/>
    </source>
</evidence>
<dbReference type="SUPFAM" id="SSF51430">
    <property type="entry name" value="NAD(P)-linked oxidoreductase"/>
    <property type="match status" value="1"/>
</dbReference>
<dbReference type="PANTHER" id="PTHR43364">
    <property type="entry name" value="NADH-SPECIFIC METHYLGLYOXAL REDUCTASE-RELATED"/>
    <property type="match status" value="1"/>
</dbReference>
<comment type="caution">
    <text evidence="3">The sequence shown here is derived from an EMBL/GenBank/DDBJ whole genome shotgun (WGS) entry which is preliminary data.</text>
</comment>
<protein>
    <submittedName>
        <fullName evidence="3">Aldo/keto reductase</fullName>
    </submittedName>
</protein>
<dbReference type="Proteomes" id="UP001163828">
    <property type="component" value="Unassembled WGS sequence"/>
</dbReference>
<proteinExistence type="predicted"/>
<reference evidence="3" key="1">
    <citation type="submission" date="2022-08" db="EMBL/GenBank/DDBJ databases">
        <authorList>
            <consortium name="DOE Joint Genome Institute"/>
            <person name="Min B."/>
            <person name="Riley R."/>
            <person name="Sierra-Patev S."/>
            <person name="Naranjo-Ortiz M."/>
            <person name="Looney B."/>
            <person name="Konkel Z."/>
            <person name="Slot J.C."/>
            <person name="Sakamoto Y."/>
            <person name="Steenwyk J.L."/>
            <person name="Rokas A."/>
            <person name="Carro J."/>
            <person name="Camarero S."/>
            <person name="Ferreira P."/>
            <person name="Molpeceres G."/>
            <person name="Ruiz-Duenas F.J."/>
            <person name="Serrano A."/>
            <person name="Henrissat B."/>
            <person name="Drula E."/>
            <person name="Hughes K.W."/>
            <person name="Mata J.L."/>
            <person name="Ishikawa N.K."/>
            <person name="Vargas-Isla R."/>
            <person name="Ushijima S."/>
            <person name="Smith C.A."/>
            <person name="Ahrendt S."/>
            <person name="Andreopoulos W."/>
            <person name="He G."/>
            <person name="Labutti K."/>
            <person name="Lipzen A."/>
            <person name="Ng V."/>
            <person name="Sandor L."/>
            <person name="Barry K."/>
            <person name="Martinez A.T."/>
            <person name="Xiao Y."/>
            <person name="Gibbons J.G."/>
            <person name="Terashima K."/>
            <person name="Hibbett D.S."/>
            <person name="Grigoriev I.V."/>
        </authorList>
    </citation>
    <scope>NUCLEOTIDE SEQUENCE</scope>
    <source>
        <strain evidence="3">TFB10827</strain>
    </source>
</reference>
<dbReference type="Pfam" id="PF00248">
    <property type="entry name" value="Aldo_ket_red"/>
    <property type="match status" value="1"/>
</dbReference>
<dbReference type="PANTHER" id="PTHR43364:SF4">
    <property type="entry name" value="NAD(P)-LINKED OXIDOREDUCTASE SUPERFAMILY PROTEIN"/>
    <property type="match status" value="1"/>
</dbReference>
<dbReference type="InterPro" id="IPR050523">
    <property type="entry name" value="AKR_Detox_Biosynth"/>
</dbReference>
<evidence type="ECO:0000313" key="3">
    <source>
        <dbReference type="EMBL" id="KAJ3997554.1"/>
    </source>
</evidence>
<evidence type="ECO:0000256" key="1">
    <source>
        <dbReference type="ARBA" id="ARBA00023002"/>
    </source>
</evidence>